<keyword evidence="2" id="KW-1185">Reference proteome</keyword>
<accession>A0AAD4XI94</accession>
<sequence>NEAPTDFYILVTGTSCAQEWSRTGCRRANVGDGTIILNNLLQHLKEMNDPVTQGVLTETENMLAHGLMENGEWRSETHIAVWKLDLNEFMEEEPTSLPHLSTYSLFEQNHINSNKVSSMNSESHHSKAGFTQS</sequence>
<protein>
    <submittedName>
        <fullName evidence="1">Uncharacterized protein</fullName>
    </submittedName>
</protein>
<gene>
    <name evidence="1" type="ORF">MKW98_022368</name>
</gene>
<evidence type="ECO:0000313" key="2">
    <source>
        <dbReference type="Proteomes" id="UP001202328"/>
    </source>
</evidence>
<comment type="caution">
    <text evidence="1">The sequence shown here is derived from an EMBL/GenBank/DDBJ whole genome shotgun (WGS) entry which is preliminary data.</text>
</comment>
<dbReference type="Proteomes" id="UP001202328">
    <property type="component" value="Unassembled WGS sequence"/>
</dbReference>
<feature type="non-terminal residue" evidence="1">
    <location>
        <position position="133"/>
    </location>
</feature>
<proteinExistence type="predicted"/>
<reference evidence="1" key="1">
    <citation type="submission" date="2022-04" db="EMBL/GenBank/DDBJ databases">
        <title>A functionally conserved STORR gene fusion in Papaver species that diverged 16.8 million years ago.</title>
        <authorList>
            <person name="Catania T."/>
        </authorList>
    </citation>
    <scope>NUCLEOTIDE SEQUENCE</scope>
    <source>
        <strain evidence="1">S-188037</strain>
    </source>
</reference>
<dbReference type="AlphaFoldDB" id="A0AAD4XI94"/>
<evidence type="ECO:0000313" key="1">
    <source>
        <dbReference type="EMBL" id="KAI3915410.1"/>
    </source>
</evidence>
<organism evidence="1 2">
    <name type="scientific">Papaver atlanticum</name>
    <dbReference type="NCBI Taxonomy" id="357466"/>
    <lineage>
        <taxon>Eukaryota</taxon>
        <taxon>Viridiplantae</taxon>
        <taxon>Streptophyta</taxon>
        <taxon>Embryophyta</taxon>
        <taxon>Tracheophyta</taxon>
        <taxon>Spermatophyta</taxon>
        <taxon>Magnoliopsida</taxon>
        <taxon>Ranunculales</taxon>
        <taxon>Papaveraceae</taxon>
        <taxon>Papaveroideae</taxon>
        <taxon>Papaver</taxon>
    </lineage>
</organism>
<dbReference type="EMBL" id="JAJJMB010009159">
    <property type="protein sequence ID" value="KAI3915410.1"/>
    <property type="molecule type" value="Genomic_DNA"/>
</dbReference>
<name>A0AAD4XI94_9MAGN</name>